<reference evidence="8 9" key="1">
    <citation type="submission" date="2020-08" db="EMBL/GenBank/DDBJ databases">
        <title>Genomic Encyclopedia of Type Strains, Phase IV (KMG-IV): sequencing the most valuable type-strain genomes for metagenomic binning, comparative biology and taxonomic classification.</title>
        <authorList>
            <person name="Goeker M."/>
        </authorList>
    </citation>
    <scope>NUCLEOTIDE SEQUENCE [LARGE SCALE GENOMIC DNA]</scope>
    <source>
        <strain evidence="8 9">DSM 45385</strain>
    </source>
</reference>
<evidence type="ECO:0000256" key="5">
    <source>
        <dbReference type="ARBA" id="ARBA00022989"/>
    </source>
</evidence>
<keyword evidence="4 7" id="KW-0812">Transmembrane</keyword>
<dbReference type="RefSeq" id="WP_184963792.1">
    <property type="nucleotide sequence ID" value="NZ_JACHIN010000005.1"/>
</dbReference>
<evidence type="ECO:0000256" key="6">
    <source>
        <dbReference type="ARBA" id="ARBA00023136"/>
    </source>
</evidence>
<dbReference type="InterPro" id="IPR051907">
    <property type="entry name" value="DoxX-like_oxidoreductase"/>
</dbReference>
<feature type="transmembrane region" description="Helical" evidence="7">
    <location>
        <begin position="47"/>
        <end position="68"/>
    </location>
</feature>
<keyword evidence="3" id="KW-1003">Cell membrane</keyword>
<gene>
    <name evidence="8" type="ORF">HNR40_004265</name>
</gene>
<evidence type="ECO:0000313" key="9">
    <source>
        <dbReference type="Proteomes" id="UP000568380"/>
    </source>
</evidence>
<dbReference type="PANTHER" id="PTHR33452:SF1">
    <property type="entry name" value="INNER MEMBRANE PROTEIN YPHA-RELATED"/>
    <property type="match status" value="1"/>
</dbReference>
<keyword evidence="6 7" id="KW-0472">Membrane</keyword>
<dbReference type="InterPro" id="IPR032808">
    <property type="entry name" value="DoxX"/>
</dbReference>
<dbReference type="AlphaFoldDB" id="A0A7W8A3E6"/>
<dbReference type="GO" id="GO:0005886">
    <property type="term" value="C:plasma membrane"/>
    <property type="evidence" value="ECO:0007669"/>
    <property type="project" value="UniProtKB-SubCell"/>
</dbReference>
<feature type="transmembrane region" description="Helical" evidence="7">
    <location>
        <begin position="7"/>
        <end position="27"/>
    </location>
</feature>
<comment type="subcellular location">
    <subcellularLocation>
        <location evidence="1">Cell membrane</location>
        <topology evidence="1">Multi-pass membrane protein</topology>
    </subcellularLocation>
</comment>
<organism evidence="8 9">
    <name type="scientific">Nonomuraea endophytica</name>
    <dbReference type="NCBI Taxonomy" id="714136"/>
    <lineage>
        <taxon>Bacteria</taxon>
        <taxon>Bacillati</taxon>
        <taxon>Actinomycetota</taxon>
        <taxon>Actinomycetes</taxon>
        <taxon>Streptosporangiales</taxon>
        <taxon>Streptosporangiaceae</taxon>
        <taxon>Nonomuraea</taxon>
    </lineage>
</organism>
<evidence type="ECO:0000256" key="2">
    <source>
        <dbReference type="ARBA" id="ARBA00006679"/>
    </source>
</evidence>
<sequence>MVDQVRPIVLLLARIAIGAIFLVHGVVKFTGGIGGTTAFFEKIGIPLPGVAAPVVATVETLGGAALILGAGLPIVSVLLALDMIGAAVSVHFANGFFVDKGGYEFVLALAAGSLAVGFTGGGALALDSLWQRGRTTTNV</sequence>
<dbReference type="Pfam" id="PF07681">
    <property type="entry name" value="DoxX"/>
    <property type="match status" value="1"/>
</dbReference>
<dbReference type="EMBL" id="JACHIN010000005">
    <property type="protein sequence ID" value="MBB5078779.1"/>
    <property type="molecule type" value="Genomic_DNA"/>
</dbReference>
<name>A0A7W8A3E6_9ACTN</name>
<feature type="transmembrane region" description="Helical" evidence="7">
    <location>
        <begin position="75"/>
        <end position="93"/>
    </location>
</feature>
<evidence type="ECO:0000256" key="3">
    <source>
        <dbReference type="ARBA" id="ARBA00022475"/>
    </source>
</evidence>
<protein>
    <submittedName>
        <fullName evidence="8">Putative oxidoreductase</fullName>
    </submittedName>
</protein>
<comment type="similarity">
    <text evidence="2">Belongs to the DoxX family.</text>
</comment>
<evidence type="ECO:0000256" key="4">
    <source>
        <dbReference type="ARBA" id="ARBA00022692"/>
    </source>
</evidence>
<keyword evidence="5 7" id="KW-1133">Transmembrane helix</keyword>
<evidence type="ECO:0000256" key="7">
    <source>
        <dbReference type="SAM" id="Phobius"/>
    </source>
</evidence>
<feature type="transmembrane region" description="Helical" evidence="7">
    <location>
        <begin position="105"/>
        <end position="126"/>
    </location>
</feature>
<dbReference type="PANTHER" id="PTHR33452">
    <property type="entry name" value="OXIDOREDUCTASE CATD-RELATED"/>
    <property type="match status" value="1"/>
</dbReference>
<proteinExistence type="inferred from homology"/>
<comment type="caution">
    <text evidence="8">The sequence shown here is derived from an EMBL/GenBank/DDBJ whole genome shotgun (WGS) entry which is preliminary data.</text>
</comment>
<dbReference type="Proteomes" id="UP000568380">
    <property type="component" value="Unassembled WGS sequence"/>
</dbReference>
<evidence type="ECO:0000256" key="1">
    <source>
        <dbReference type="ARBA" id="ARBA00004651"/>
    </source>
</evidence>
<evidence type="ECO:0000313" key="8">
    <source>
        <dbReference type="EMBL" id="MBB5078779.1"/>
    </source>
</evidence>
<keyword evidence="9" id="KW-1185">Reference proteome</keyword>
<accession>A0A7W8A3E6</accession>